<dbReference type="GO" id="GO:0005524">
    <property type="term" value="F:ATP binding"/>
    <property type="evidence" value="ECO:0007669"/>
    <property type="project" value="UniProtKB-KW"/>
</dbReference>
<dbReference type="RefSeq" id="XP_040741352.1">
    <property type="nucleotide sequence ID" value="XM_040884774.1"/>
</dbReference>
<keyword evidence="5" id="KW-0547">Nucleotide-binding</keyword>
<evidence type="ECO:0000256" key="5">
    <source>
        <dbReference type="ARBA" id="ARBA00022741"/>
    </source>
</evidence>
<dbReference type="STRING" id="61395.A0A1Y1W2H1"/>
<dbReference type="Gene3D" id="3.10.110.10">
    <property type="entry name" value="Ubiquitin Conjugating Enzyme"/>
    <property type="match status" value="1"/>
</dbReference>
<name>A0A1Y1W2H1_9FUNG</name>
<evidence type="ECO:0000256" key="6">
    <source>
        <dbReference type="ARBA" id="ARBA00022786"/>
    </source>
</evidence>
<dbReference type="InterPro" id="IPR016135">
    <property type="entry name" value="UBQ-conjugating_enzyme/RWD"/>
</dbReference>
<dbReference type="PROSITE" id="PS50127">
    <property type="entry name" value="UBC_2"/>
    <property type="match status" value="1"/>
</dbReference>
<keyword evidence="6" id="KW-0833">Ubl conjugation pathway</keyword>
<evidence type="ECO:0000256" key="11">
    <source>
        <dbReference type="ARBA" id="ARBA00039885"/>
    </source>
</evidence>
<dbReference type="InterPro" id="IPR000608">
    <property type="entry name" value="UBC"/>
</dbReference>
<dbReference type="SUPFAM" id="SSF54495">
    <property type="entry name" value="UBC-like"/>
    <property type="match status" value="1"/>
</dbReference>
<evidence type="ECO:0000256" key="1">
    <source>
        <dbReference type="ARBA" id="ARBA00004586"/>
    </source>
</evidence>
<evidence type="ECO:0000256" key="7">
    <source>
        <dbReference type="ARBA" id="ARBA00022824"/>
    </source>
</evidence>
<evidence type="ECO:0000256" key="4">
    <source>
        <dbReference type="ARBA" id="ARBA00022692"/>
    </source>
</evidence>
<keyword evidence="9" id="KW-1133">Transmembrane helix</keyword>
<evidence type="ECO:0000256" key="12">
    <source>
        <dbReference type="ARBA" id="ARBA00042181"/>
    </source>
</evidence>
<sequence>MASKAASKRLTKEYKMIQKSPPEFITAKPLEKNVLEWHYIISGPPDTPFEGGEYHGRLIFPKEYPFAPPAIQMITPNGRFQVNMDICTSYSNYHKNTWNPAWSVATIITGLLSLMTDDEKTTGAIETTDAEKRIFAKNSREFNRQNPRFKNAFGDM</sequence>
<dbReference type="FunFam" id="3.10.110.10:FF:000023">
    <property type="entry name" value="Ubiquitin-conjugating enzyme E2 J2"/>
    <property type="match status" value="1"/>
</dbReference>
<dbReference type="GeneID" id="63801422"/>
<dbReference type="Proteomes" id="UP000193922">
    <property type="component" value="Unassembled WGS sequence"/>
</dbReference>
<evidence type="ECO:0000256" key="10">
    <source>
        <dbReference type="ARBA" id="ARBA00023136"/>
    </source>
</evidence>
<dbReference type="PANTHER" id="PTHR24067">
    <property type="entry name" value="UBIQUITIN-CONJUGATING ENZYME E2"/>
    <property type="match status" value="1"/>
</dbReference>
<evidence type="ECO:0000256" key="2">
    <source>
        <dbReference type="ARBA" id="ARBA00012486"/>
    </source>
</evidence>
<protein>
    <recommendedName>
        <fullName evidence="11">Ubiquitin-conjugating enzyme E2 6</fullName>
        <ecNumber evidence="2">2.3.2.23</ecNumber>
    </recommendedName>
    <alternativeName>
        <fullName evidence="12">E2 ubiquitin-conjugating enzyme 6</fullName>
    </alternativeName>
</protein>
<organism evidence="14 15">
    <name type="scientific">Linderina pennispora</name>
    <dbReference type="NCBI Taxonomy" id="61395"/>
    <lineage>
        <taxon>Eukaryota</taxon>
        <taxon>Fungi</taxon>
        <taxon>Fungi incertae sedis</taxon>
        <taxon>Zoopagomycota</taxon>
        <taxon>Kickxellomycotina</taxon>
        <taxon>Kickxellomycetes</taxon>
        <taxon>Kickxellales</taxon>
        <taxon>Kickxellaceae</taxon>
        <taxon>Linderina</taxon>
    </lineage>
</organism>
<feature type="domain" description="UBC core" evidence="13">
    <location>
        <begin position="5"/>
        <end position="155"/>
    </location>
</feature>
<keyword evidence="7" id="KW-0256">Endoplasmic reticulum</keyword>
<keyword evidence="8" id="KW-0067">ATP-binding</keyword>
<comment type="caution">
    <text evidence="14">The sequence shown here is derived from an EMBL/GenBank/DDBJ whole genome shotgun (WGS) entry which is preliminary data.</text>
</comment>
<keyword evidence="10" id="KW-0472">Membrane</keyword>
<evidence type="ECO:0000256" key="8">
    <source>
        <dbReference type="ARBA" id="ARBA00022840"/>
    </source>
</evidence>
<dbReference type="AlphaFoldDB" id="A0A1Y1W2H1"/>
<evidence type="ECO:0000313" key="15">
    <source>
        <dbReference type="Proteomes" id="UP000193922"/>
    </source>
</evidence>
<reference evidence="14 15" key="1">
    <citation type="submission" date="2016-07" db="EMBL/GenBank/DDBJ databases">
        <title>Pervasive Adenine N6-methylation of Active Genes in Fungi.</title>
        <authorList>
            <consortium name="DOE Joint Genome Institute"/>
            <person name="Mondo S.J."/>
            <person name="Dannebaum R.O."/>
            <person name="Kuo R.C."/>
            <person name="Labutti K."/>
            <person name="Haridas S."/>
            <person name="Kuo A."/>
            <person name="Salamov A."/>
            <person name="Ahrendt S.R."/>
            <person name="Lipzen A."/>
            <person name="Sullivan W."/>
            <person name="Andreopoulos W.B."/>
            <person name="Clum A."/>
            <person name="Lindquist E."/>
            <person name="Daum C."/>
            <person name="Ramamoorthy G.K."/>
            <person name="Gryganskyi A."/>
            <person name="Culley D."/>
            <person name="Magnuson J.K."/>
            <person name="James T.Y."/>
            <person name="O'Malley M.A."/>
            <person name="Stajich J.E."/>
            <person name="Spatafora J.W."/>
            <person name="Visel A."/>
            <person name="Grigoriev I.V."/>
        </authorList>
    </citation>
    <scope>NUCLEOTIDE SEQUENCE [LARGE SCALE GENOMIC DNA]</scope>
    <source>
        <strain evidence="14 15">ATCC 12442</strain>
    </source>
</reference>
<evidence type="ECO:0000313" key="14">
    <source>
        <dbReference type="EMBL" id="ORX67465.1"/>
    </source>
</evidence>
<evidence type="ECO:0000259" key="13">
    <source>
        <dbReference type="PROSITE" id="PS50127"/>
    </source>
</evidence>
<evidence type="ECO:0000256" key="9">
    <source>
        <dbReference type="ARBA" id="ARBA00022989"/>
    </source>
</evidence>
<evidence type="ECO:0000256" key="3">
    <source>
        <dbReference type="ARBA" id="ARBA00022679"/>
    </source>
</evidence>
<dbReference type="OrthoDB" id="1158011at2759"/>
<accession>A0A1Y1W2H1</accession>
<comment type="subcellular location">
    <subcellularLocation>
        <location evidence="1">Endoplasmic reticulum membrane</location>
    </subcellularLocation>
</comment>
<dbReference type="EMBL" id="MCFD01000012">
    <property type="protein sequence ID" value="ORX67465.1"/>
    <property type="molecule type" value="Genomic_DNA"/>
</dbReference>
<keyword evidence="3" id="KW-0808">Transferase</keyword>
<proteinExistence type="predicted"/>
<gene>
    <name evidence="14" type="ORF">DL89DRAFT_225752</name>
</gene>
<dbReference type="InterPro" id="IPR050113">
    <property type="entry name" value="Ub_conjugating_enzyme"/>
</dbReference>
<dbReference type="Pfam" id="PF00179">
    <property type="entry name" value="UQ_con"/>
    <property type="match status" value="1"/>
</dbReference>
<dbReference type="SMART" id="SM00212">
    <property type="entry name" value="UBCc"/>
    <property type="match status" value="1"/>
</dbReference>
<dbReference type="EC" id="2.3.2.23" evidence="2"/>
<dbReference type="GO" id="GO:0005789">
    <property type="term" value="C:endoplasmic reticulum membrane"/>
    <property type="evidence" value="ECO:0007669"/>
    <property type="project" value="UniProtKB-SubCell"/>
</dbReference>
<dbReference type="CDD" id="cd23799">
    <property type="entry name" value="UBCc_UBE2J"/>
    <property type="match status" value="1"/>
</dbReference>
<keyword evidence="4" id="KW-0812">Transmembrane</keyword>
<dbReference type="GO" id="GO:0061631">
    <property type="term" value="F:ubiquitin conjugating enzyme activity"/>
    <property type="evidence" value="ECO:0007669"/>
    <property type="project" value="UniProtKB-EC"/>
</dbReference>
<keyword evidence="15" id="KW-1185">Reference proteome</keyword>